<comment type="similarity">
    <text evidence="1">Belongs to the acetyltransferase family.</text>
</comment>
<dbReference type="Ensembl" id="ENSHCOT00000008867.1">
    <property type="protein sequence ID" value="ENSHCOP00000019385.1"/>
    <property type="gene ID" value="ENSHCOG00000004769.1"/>
</dbReference>
<dbReference type="AlphaFoldDB" id="A0A3Q3DSG4"/>
<protein>
    <submittedName>
        <fullName evidence="5">Spermidine/spermine N1-acetyltransferase family member 2b</fullName>
    </submittedName>
</protein>
<evidence type="ECO:0000256" key="1">
    <source>
        <dbReference type="ARBA" id="ARBA00008694"/>
    </source>
</evidence>
<keyword evidence="6" id="KW-1185">Reference proteome</keyword>
<dbReference type="PANTHER" id="PTHR10545">
    <property type="entry name" value="DIAMINE N-ACETYLTRANSFERASE"/>
    <property type="match status" value="1"/>
</dbReference>
<proteinExistence type="inferred from homology"/>
<dbReference type="Proteomes" id="UP000264820">
    <property type="component" value="Unplaced"/>
</dbReference>
<keyword evidence="2" id="KW-0808">Transferase</keyword>
<organism evidence="5 6">
    <name type="scientific">Hippocampus comes</name>
    <name type="common">Tiger tail seahorse</name>
    <dbReference type="NCBI Taxonomy" id="109280"/>
    <lineage>
        <taxon>Eukaryota</taxon>
        <taxon>Metazoa</taxon>
        <taxon>Chordata</taxon>
        <taxon>Craniata</taxon>
        <taxon>Vertebrata</taxon>
        <taxon>Euteleostomi</taxon>
        <taxon>Actinopterygii</taxon>
        <taxon>Neopterygii</taxon>
        <taxon>Teleostei</taxon>
        <taxon>Neoteleostei</taxon>
        <taxon>Acanthomorphata</taxon>
        <taxon>Syngnathiaria</taxon>
        <taxon>Syngnathiformes</taxon>
        <taxon>Syngnathoidei</taxon>
        <taxon>Syngnathidae</taxon>
        <taxon>Hippocampus</taxon>
    </lineage>
</organism>
<dbReference type="InterPro" id="IPR016181">
    <property type="entry name" value="Acyl_CoA_acyltransferase"/>
</dbReference>
<dbReference type="Gene3D" id="3.40.630.30">
    <property type="match status" value="2"/>
</dbReference>
<keyword evidence="3" id="KW-0012">Acyltransferase</keyword>
<evidence type="ECO:0000259" key="4">
    <source>
        <dbReference type="Pfam" id="PF00583"/>
    </source>
</evidence>
<accession>A0A3Q3DSG4</accession>
<sequence>MNFAIRLATKADFKDIWRLLRVSLMDSQTILQHHGFKQNPCFECFVAVVPDEHKSKEGFGIGKALLSNVAKVAKEKEGAWLQLNVVDWNTPSLDFFAARGAQDITVKEGWHVIHFDGQNLDRLANETRQN</sequence>
<dbReference type="Pfam" id="PF00583">
    <property type="entry name" value="Acetyltransf_1"/>
    <property type="match status" value="1"/>
</dbReference>
<dbReference type="PANTHER" id="PTHR10545:SF51">
    <property type="entry name" value="THIALYSINE N-EPSILON-ACETYLTRANSFERASE"/>
    <property type="match status" value="1"/>
</dbReference>
<dbReference type="InterPro" id="IPR051016">
    <property type="entry name" value="Diverse_Substrate_AcTransf"/>
</dbReference>
<name>A0A3Q3DSG4_HIPCM</name>
<evidence type="ECO:0000256" key="3">
    <source>
        <dbReference type="ARBA" id="ARBA00023315"/>
    </source>
</evidence>
<dbReference type="SUPFAM" id="SSF55729">
    <property type="entry name" value="Acyl-CoA N-acyltransferases (Nat)"/>
    <property type="match status" value="1"/>
</dbReference>
<feature type="domain" description="N-acetyltransferase" evidence="4">
    <location>
        <begin position="42"/>
        <end position="100"/>
    </location>
</feature>
<dbReference type="GeneTree" id="ENSGT00950000183121"/>
<dbReference type="GO" id="GO:0008080">
    <property type="term" value="F:N-acetyltransferase activity"/>
    <property type="evidence" value="ECO:0007669"/>
    <property type="project" value="TreeGrafter"/>
</dbReference>
<reference evidence="5" key="1">
    <citation type="submission" date="2025-08" db="UniProtKB">
        <authorList>
            <consortium name="Ensembl"/>
        </authorList>
    </citation>
    <scope>IDENTIFICATION</scope>
</reference>
<reference evidence="5" key="2">
    <citation type="submission" date="2025-09" db="UniProtKB">
        <authorList>
            <consortium name="Ensembl"/>
        </authorList>
    </citation>
    <scope>IDENTIFICATION</scope>
</reference>
<evidence type="ECO:0000313" key="6">
    <source>
        <dbReference type="Proteomes" id="UP000264820"/>
    </source>
</evidence>
<evidence type="ECO:0000256" key="2">
    <source>
        <dbReference type="ARBA" id="ARBA00022679"/>
    </source>
</evidence>
<dbReference type="InterPro" id="IPR000182">
    <property type="entry name" value="GNAT_dom"/>
</dbReference>
<evidence type="ECO:0000313" key="5">
    <source>
        <dbReference type="Ensembl" id="ENSHCOP00000019385.1"/>
    </source>
</evidence>